<keyword evidence="1" id="KW-1133">Transmembrane helix</keyword>
<feature type="transmembrane region" description="Helical" evidence="1">
    <location>
        <begin position="124"/>
        <end position="146"/>
    </location>
</feature>
<name>A0ABV8T2H7_9GAMM</name>
<sequence length="399" mass="41938">MKLGLIETAAVASMLLLAGYAIRRIVTPLERVNMPAPVIGGLIAAVGMLIARILELPTIEFDTSPQQPLMIAFFTSLGFAASVRLLRAGGLQVLVLLALCSVFAVLQNLLGIGIATAFGLNPLFGVITGSVTLTGGPATGLAFAPLFEQAGVTGASTVAITTAMAGIILGSLVGAPLATALIERRGLKTPTVARSSSVIVDVQEASDPQDEGARVLRVLKTIAIFLIAMWLGSWISAAIQRTGLTMPAYIGAMLAASALRNFDDVTGWLKLPHRYIDMAGAVTLSLFLVMAMMTLDLLKLSSLAGPLLVVIAAQLLLVMLAFVWPLYQWMGRDYEAAVISGGFAGFMLGTTANAMAVMRSLVERYGPAPRAFLVAPLVGAFFMDFTNALIITLFLNLLA</sequence>
<feature type="transmembrane region" description="Helical" evidence="1">
    <location>
        <begin position="34"/>
        <end position="54"/>
    </location>
</feature>
<dbReference type="PANTHER" id="PTHR36178">
    <property type="entry name" value="SLR0625 PROTEIN"/>
    <property type="match status" value="1"/>
</dbReference>
<organism evidence="2 3">
    <name type="scientific">Steroidobacter flavus</name>
    <dbReference type="NCBI Taxonomy" id="1842136"/>
    <lineage>
        <taxon>Bacteria</taxon>
        <taxon>Pseudomonadati</taxon>
        <taxon>Pseudomonadota</taxon>
        <taxon>Gammaproteobacteria</taxon>
        <taxon>Steroidobacterales</taxon>
        <taxon>Steroidobacteraceae</taxon>
        <taxon>Steroidobacter</taxon>
    </lineage>
</organism>
<feature type="transmembrane region" description="Helical" evidence="1">
    <location>
        <begin position="66"/>
        <end position="86"/>
    </location>
</feature>
<evidence type="ECO:0000313" key="3">
    <source>
        <dbReference type="Proteomes" id="UP001595904"/>
    </source>
</evidence>
<comment type="caution">
    <text evidence="2">The sequence shown here is derived from an EMBL/GenBank/DDBJ whole genome shotgun (WGS) entry which is preliminary data.</text>
</comment>
<accession>A0ABV8T2H7</accession>
<feature type="transmembrane region" description="Helical" evidence="1">
    <location>
        <begin position="339"/>
        <end position="359"/>
    </location>
</feature>
<keyword evidence="1" id="KW-0739">Sodium transport</keyword>
<feature type="transmembrane region" description="Helical" evidence="1">
    <location>
        <begin position="93"/>
        <end position="118"/>
    </location>
</feature>
<keyword evidence="1" id="KW-0472">Membrane</keyword>
<reference evidence="3" key="1">
    <citation type="journal article" date="2019" name="Int. J. Syst. Evol. Microbiol.">
        <title>The Global Catalogue of Microorganisms (GCM) 10K type strain sequencing project: providing services to taxonomists for standard genome sequencing and annotation.</title>
        <authorList>
            <consortium name="The Broad Institute Genomics Platform"/>
            <consortium name="The Broad Institute Genome Sequencing Center for Infectious Disease"/>
            <person name="Wu L."/>
            <person name="Ma J."/>
        </authorList>
    </citation>
    <scope>NUCLEOTIDE SEQUENCE [LARGE SCALE GENOMIC DNA]</scope>
    <source>
        <strain evidence="3">CGMCC 1.10759</strain>
    </source>
</reference>
<dbReference type="HAMAP" id="MF_02062">
    <property type="entry name" value="GltS"/>
    <property type="match status" value="1"/>
</dbReference>
<feature type="transmembrane region" description="Helical" evidence="1">
    <location>
        <begin position="158"/>
        <end position="182"/>
    </location>
</feature>
<keyword evidence="1" id="KW-0915">Sodium</keyword>
<keyword evidence="1" id="KW-0813">Transport</keyword>
<dbReference type="EMBL" id="JBHSDU010000015">
    <property type="protein sequence ID" value="MFC4313912.1"/>
    <property type="molecule type" value="Genomic_DNA"/>
</dbReference>
<feature type="transmembrane region" description="Helical" evidence="1">
    <location>
        <begin position="307"/>
        <end position="327"/>
    </location>
</feature>
<comment type="similarity">
    <text evidence="1">Belongs to the glutamate:Na(+) symporter (ESS) (TC 2.A.27) family.</text>
</comment>
<comment type="function">
    <text evidence="1">Catalyzes the sodium-dependent transport of glutamate.</text>
</comment>
<gene>
    <name evidence="1" type="primary">gltS</name>
    <name evidence="2" type="ORF">ACFPN2_32865</name>
</gene>
<proteinExistence type="inferred from homology"/>
<keyword evidence="1" id="KW-0406">Ion transport</keyword>
<feature type="transmembrane region" description="Helical" evidence="1">
    <location>
        <begin position="218"/>
        <end position="237"/>
    </location>
</feature>
<keyword evidence="1" id="KW-0812">Transmembrane</keyword>
<keyword evidence="1" id="KW-0997">Cell inner membrane</keyword>
<feature type="transmembrane region" description="Helical" evidence="1">
    <location>
        <begin position="6"/>
        <end position="22"/>
    </location>
</feature>
<keyword evidence="1" id="KW-1003">Cell membrane</keyword>
<dbReference type="RefSeq" id="WP_380604661.1">
    <property type="nucleotide sequence ID" value="NZ_JBHSDU010000015.1"/>
</dbReference>
<dbReference type="Proteomes" id="UP001595904">
    <property type="component" value="Unassembled WGS sequence"/>
</dbReference>
<feature type="transmembrane region" description="Helical" evidence="1">
    <location>
        <begin position="274"/>
        <end position="295"/>
    </location>
</feature>
<keyword evidence="1" id="KW-0769">Symport</keyword>
<protein>
    <recommendedName>
        <fullName evidence="1">Sodium/glutamate symporter</fullName>
    </recommendedName>
</protein>
<evidence type="ECO:0000256" key="1">
    <source>
        <dbReference type="HAMAP-Rule" id="MF_02062"/>
    </source>
</evidence>
<dbReference type="InterPro" id="IPR004445">
    <property type="entry name" value="GltS"/>
</dbReference>
<feature type="transmembrane region" description="Helical" evidence="1">
    <location>
        <begin position="371"/>
        <end position="395"/>
    </location>
</feature>
<keyword evidence="3" id="KW-1185">Reference proteome</keyword>
<comment type="subcellular location">
    <subcellularLocation>
        <location evidence="1">Cell inner membrane</location>
        <topology evidence="1">Multi-pass membrane protein</topology>
    </subcellularLocation>
</comment>
<dbReference type="Pfam" id="PF03616">
    <property type="entry name" value="Glt_symporter"/>
    <property type="match status" value="1"/>
</dbReference>
<dbReference type="PANTHER" id="PTHR36178:SF1">
    <property type="entry name" value="SODIUM_GLUTAMATE SYMPORTER"/>
    <property type="match status" value="1"/>
</dbReference>
<evidence type="ECO:0000313" key="2">
    <source>
        <dbReference type="EMBL" id="MFC4313912.1"/>
    </source>
</evidence>
<keyword evidence="1" id="KW-0029">Amino-acid transport</keyword>